<dbReference type="STRING" id="1314674.A0A0D7BCG4"/>
<reference evidence="2 3" key="1">
    <citation type="journal article" date="2015" name="Fungal Genet. Biol.">
        <title>Evolution of novel wood decay mechanisms in Agaricales revealed by the genome sequences of Fistulina hepatica and Cylindrobasidium torrendii.</title>
        <authorList>
            <person name="Floudas D."/>
            <person name="Held B.W."/>
            <person name="Riley R."/>
            <person name="Nagy L.G."/>
            <person name="Koehler G."/>
            <person name="Ransdell A.S."/>
            <person name="Younus H."/>
            <person name="Chow J."/>
            <person name="Chiniquy J."/>
            <person name="Lipzen A."/>
            <person name="Tritt A."/>
            <person name="Sun H."/>
            <person name="Haridas S."/>
            <person name="LaButti K."/>
            <person name="Ohm R.A."/>
            <person name="Kues U."/>
            <person name="Blanchette R.A."/>
            <person name="Grigoriev I.V."/>
            <person name="Minto R.E."/>
            <person name="Hibbett D.S."/>
        </authorList>
    </citation>
    <scope>NUCLEOTIDE SEQUENCE [LARGE SCALE GENOMIC DNA]</scope>
    <source>
        <strain evidence="2 3">FP15055 ss-10</strain>
    </source>
</reference>
<feature type="signal peptide" evidence="1">
    <location>
        <begin position="1"/>
        <end position="20"/>
    </location>
</feature>
<dbReference type="AlphaFoldDB" id="A0A0D7BCG4"/>
<protein>
    <recommendedName>
        <fullName evidence="4">Alpha/beta-hydrolase</fullName>
    </recommendedName>
</protein>
<organism evidence="2 3">
    <name type="scientific">Cylindrobasidium torrendii FP15055 ss-10</name>
    <dbReference type="NCBI Taxonomy" id="1314674"/>
    <lineage>
        <taxon>Eukaryota</taxon>
        <taxon>Fungi</taxon>
        <taxon>Dikarya</taxon>
        <taxon>Basidiomycota</taxon>
        <taxon>Agaricomycotina</taxon>
        <taxon>Agaricomycetes</taxon>
        <taxon>Agaricomycetidae</taxon>
        <taxon>Agaricales</taxon>
        <taxon>Marasmiineae</taxon>
        <taxon>Physalacriaceae</taxon>
        <taxon>Cylindrobasidium</taxon>
    </lineage>
</organism>
<evidence type="ECO:0000313" key="3">
    <source>
        <dbReference type="Proteomes" id="UP000054007"/>
    </source>
</evidence>
<name>A0A0D7BCG4_9AGAR</name>
<keyword evidence="3" id="KW-1185">Reference proteome</keyword>
<dbReference type="InterPro" id="IPR029058">
    <property type="entry name" value="AB_hydrolase_fold"/>
</dbReference>
<dbReference type="Gene3D" id="3.40.50.1820">
    <property type="entry name" value="alpha/beta hydrolase"/>
    <property type="match status" value="1"/>
</dbReference>
<dbReference type="Proteomes" id="UP000054007">
    <property type="component" value="Unassembled WGS sequence"/>
</dbReference>
<proteinExistence type="predicted"/>
<dbReference type="PANTHER" id="PTHR35560">
    <property type="entry name" value="BLL0132 PROTEIN"/>
    <property type="match status" value="1"/>
</dbReference>
<gene>
    <name evidence="2" type="ORF">CYLTODRAFT_454068</name>
</gene>
<dbReference type="PANTHER" id="PTHR35560:SF3">
    <property type="entry name" value="PEPTIDASE S9 PROLYL OLIGOPEPTIDASE CATALYTIC DOMAIN-CONTAINING PROTEIN"/>
    <property type="match status" value="1"/>
</dbReference>
<evidence type="ECO:0000256" key="1">
    <source>
        <dbReference type="SAM" id="SignalP"/>
    </source>
</evidence>
<evidence type="ECO:0000313" key="2">
    <source>
        <dbReference type="EMBL" id="KIY67859.1"/>
    </source>
</evidence>
<dbReference type="OrthoDB" id="5985073at2759"/>
<dbReference type="SUPFAM" id="SSF53474">
    <property type="entry name" value="alpha/beta-Hydrolases"/>
    <property type="match status" value="1"/>
</dbReference>
<keyword evidence="1" id="KW-0732">Signal</keyword>
<evidence type="ECO:0008006" key="4">
    <source>
        <dbReference type="Google" id="ProtNLM"/>
    </source>
</evidence>
<dbReference type="EMBL" id="KN880515">
    <property type="protein sequence ID" value="KIY67859.1"/>
    <property type="molecule type" value="Genomic_DNA"/>
</dbReference>
<accession>A0A0D7BCG4</accession>
<feature type="chain" id="PRO_5002317072" description="Alpha/beta-hydrolase" evidence="1">
    <location>
        <begin position="21"/>
        <end position="353"/>
    </location>
</feature>
<sequence>MFSQSLKLTLLSFVATSVWAGVVRRQQSNPSPGASGSMETGWQNMPEVTDATAYPDFAVGSNTMPVYQTTDQVDSSIERAVIVFPGKARDCWYYWNSMNNALYRAAAQDGVDRSKVSIMAPCFFSQEDLAAGAAKDTQLTWGRTTWVSGHYNEGPSSVSDVSSYDVVDSLVSYYMDSSAFPNLKTLVIAGHSAGAQMTQRYALMRSSDGDADRLHYWVANPGSLLWLTEDRPAPNADCAGFDDYKYGLSAKIPGYGLGDFNSMKREGLVSRYNGRQVHYAWGTADDGPGDTRCQAVTQGASHLERGKNFVSVLESLNSGSVPSSQSVDWIEGVSHDNDGMMNAAASLVKLFQL</sequence>